<dbReference type="GO" id="GO:0005829">
    <property type="term" value="C:cytosol"/>
    <property type="evidence" value="ECO:0007669"/>
    <property type="project" value="TreeGrafter"/>
</dbReference>
<evidence type="ECO:0000259" key="9">
    <source>
        <dbReference type="Pfam" id="PF00534"/>
    </source>
</evidence>
<dbReference type="EMBL" id="JAAKYA010000048">
    <property type="protein sequence ID" value="NGO39136.1"/>
    <property type="molecule type" value="Genomic_DNA"/>
</dbReference>
<feature type="domain" description="Starch synthase catalytic" evidence="10">
    <location>
        <begin position="14"/>
        <end position="253"/>
    </location>
</feature>
<comment type="function">
    <text evidence="2 8">Synthesizes alpha-1,4-glucan chains using ADP-glucose.</text>
</comment>
<dbReference type="NCBIfam" id="NF001899">
    <property type="entry name" value="PRK00654.1-2"/>
    <property type="match status" value="1"/>
</dbReference>
<dbReference type="Gene3D" id="3.40.50.2000">
    <property type="entry name" value="Glycogen Phosphorylase B"/>
    <property type="match status" value="2"/>
</dbReference>
<dbReference type="InterPro" id="IPR013534">
    <property type="entry name" value="Starch_synth_cat_dom"/>
</dbReference>
<evidence type="ECO:0000313" key="12">
    <source>
        <dbReference type="Proteomes" id="UP000477311"/>
    </source>
</evidence>
<dbReference type="NCBIfam" id="TIGR02095">
    <property type="entry name" value="glgA"/>
    <property type="match status" value="1"/>
</dbReference>
<evidence type="ECO:0000256" key="8">
    <source>
        <dbReference type="HAMAP-Rule" id="MF_00484"/>
    </source>
</evidence>
<name>A0A6M1RHM5_9BACT</name>
<proteinExistence type="inferred from homology"/>
<keyword evidence="6 8" id="KW-0808">Transferase</keyword>
<feature type="binding site" evidence="8">
    <location>
        <position position="27"/>
    </location>
    <ligand>
        <name>ADP-alpha-D-glucose</name>
        <dbReference type="ChEBI" id="CHEBI:57498"/>
    </ligand>
</feature>
<evidence type="ECO:0000256" key="6">
    <source>
        <dbReference type="ARBA" id="ARBA00022679"/>
    </source>
</evidence>
<dbReference type="GO" id="GO:0004373">
    <property type="term" value="F:alpha-1,4-glucan glucosyltransferase (UDP-glucose donor) activity"/>
    <property type="evidence" value="ECO:0007669"/>
    <property type="project" value="InterPro"/>
</dbReference>
<evidence type="ECO:0000256" key="3">
    <source>
        <dbReference type="ARBA" id="ARBA00004964"/>
    </source>
</evidence>
<dbReference type="SUPFAM" id="SSF53756">
    <property type="entry name" value="UDP-Glycosyltransferase/glycogen phosphorylase"/>
    <property type="match status" value="1"/>
</dbReference>
<sequence length="501" mass="56327">MSGSGQLGGGLKLRVLLASSEVHPYSKTGGLADMTGALGRALARAGHQVGVVKPLFRGVRERFPELRRMDWRFDLPLGDRRVDAALWVHEPEPRLTVYFIGHDGYFDRTGLYNENGRDYADNGERFIFFSKCVVHLARYLPWRPEVVHVHDWQTALVALMVQHERRAGGWMDAPRTCLTIHNLAYQGYFPAWTYGLTNLPWTYFHPDCAEAYGQLNCLKAGIATADRLTTVSPRYAREILTEEFGEGLAWLLRRRQGQLRGILNGVDYEEWNTENNPHLPASYSVRDLRGKTVVKAGLLRELGLPEEVDVPLFGMVTRLAEQKGLDILLPALHEMLAARMRFVLLGSGEARYVEALEGLRARYPGKVGVRFGFDVGLAHRIEAGSDFYLMPSRFEPCGLNQMYSLRYGTVPIVRAVGGLDDTVVDARESVERANGIKFHEYSAGALAHAIRKALVLYEHPALLHRYRVNGMRMDFGWGRTAGEYEAVYREALAAPPLVWGG</sequence>
<evidence type="ECO:0000259" key="10">
    <source>
        <dbReference type="Pfam" id="PF08323"/>
    </source>
</evidence>
<dbReference type="Pfam" id="PF08323">
    <property type="entry name" value="Glyco_transf_5"/>
    <property type="match status" value="1"/>
</dbReference>
<comment type="similarity">
    <text evidence="4 8">Belongs to the glycosyltransferase 1 family. Bacterial/plant glycogen synthase subfamily.</text>
</comment>
<dbReference type="Proteomes" id="UP000477311">
    <property type="component" value="Unassembled WGS sequence"/>
</dbReference>
<evidence type="ECO:0000256" key="1">
    <source>
        <dbReference type="ARBA" id="ARBA00001478"/>
    </source>
</evidence>
<dbReference type="UniPathway" id="UPA00164"/>
<gene>
    <name evidence="8 11" type="primary">glgA</name>
    <name evidence="11" type="ORF">G4L39_06950</name>
</gene>
<dbReference type="InterPro" id="IPR001296">
    <property type="entry name" value="Glyco_trans_1"/>
</dbReference>
<evidence type="ECO:0000256" key="7">
    <source>
        <dbReference type="ARBA" id="ARBA00023056"/>
    </source>
</evidence>
<reference evidence="11 12" key="1">
    <citation type="submission" date="2020-02" db="EMBL/GenBank/DDBJ databases">
        <title>Draft genome sequence of Limisphaera ngatamarikiensis NGM72.4T, a thermophilic Verrucomicrobia grouped in subdivision 3.</title>
        <authorList>
            <person name="Carere C.R."/>
            <person name="Steen J."/>
            <person name="Hugenholtz P."/>
            <person name="Stott M.B."/>
        </authorList>
    </citation>
    <scope>NUCLEOTIDE SEQUENCE [LARGE SCALE GENOMIC DNA]</scope>
    <source>
        <strain evidence="11 12">NGM72.4</strain>
    </source>
</reference>
<keyword evidence="7 8" id="KW-0320">Glycogen biosynthesis</keyword>
<dbReference type="Pfam" id="PF00534">
    <property type="entry name" value="Glycos_transf_1"/>
    <property type="match status" value="1"/>
</dbReference>
<dbReference type="PANTHER" id="PTHR45825:SF11">
    <property type="entry name" value="ALPHA AMYLASE DOMAIN-CONTAINING PROTEIN"/>
    <property type="match status" value="1"/>
</dbReference>
<protein>
    <recommendedName>
        <fullName evidence="8">Glycogen synthase</fullName>
        <ecNumber evidence="8">2.4.1.21</ecNumber>
    </recommendedName>
    <alternativeName>
        <fullName evidence="8">Starch [bacterial glycogen] synthase</fullName>
    </alternativeName>
</protein>
<keyword evidence="5 8" id="KW-0328">Glycosyltransferase</keyword>
<comment type="catalytic activity">
    <reaction evidence="1 8">
        <text>[(1-&gt;4)-alpha-D-glucosyl](n) + ADP-alpha-D-glucose = [(1-&gt;4)-alpha-D-glucosyl](n+1) + ADP + H(+)</text>
        <dbReference type="Rhea" id="RHEA:18189"/>
        <dbReference type="Rhea" id="RHEA-COMP:9584"/>
        <dbReference type="Rhea" id="RHEA-COMP:9587"/>
        <dbReference type="ChEBI" id="CHEBI:15378"/>
        <dbReference type="ChEBI" id="CHEBI:15444"/>
        <dbReference type="ChEBI" id="CHEBI:57498"/>
        <dbReference type="ChEBI" id="CHEBI:456216"/>
        <dbReference type="EC" id="2.4.1.21"/>
    </reaction>
</comment>
<evidence type="ECO:0000256" key="5">
    <source>
        <dbReference type="ARBA" id="ARBA00022676"/>
    </source>
</evidence>
<dbReference type="EC" id="2.4.1.21" evidence="8"/>
<accession>A0A6M1RHM5</accession>
<feature type="domain" description="Glycosyl transferase family 1" evidence="9">
    <location>
        <begin position="309"/>
        <end position="460"/>
    </location>
</feature>
<dbReference type="CDD" id="cd03791">
    <property type="entry name" value="GT5_Glycogen_synthase_DULL1-like"/>
    <property type="match status" value="1"/>
</dbReference>
<dbReference type="GO" id="GO:0005978">
    <property type="term" value="P:glycogen biosynthetic process"/>
    <property type="evidence" value="ECO:0007669"/>
    <property type="project" value="UniProtKB-UniRule"/>
</dbReference>
<keyword evidence="12" id="KW-1185">Reference proteome</keyword>
<dbReference type="PANTHER" id="PTHR45825">
    <property type="entry name" value="GRANULE-BOUND STARCH SYNTHASE 1, CHLOROPLASTIC/AMYLOPLASTIC"/>
    <property type="match status" value="1"/>
</dbReference>
<dbReference type="HAMAP" id="MF_00484">
    <property type="entry name" value="Glycogen_synth"/>
    <property type="match status" value="1"/>
</dbReference>
<organism evidence="11 12">
    <name type="scientific">Limisphaera ngatamarikiensis</name>
    <dbReference type="NCBI Taxonomy" id="1324935"/>
    <lineage>
        <taxon>Bacteria</taxon>
        <taxon>Pseudomonadati</taxon>
        <taxon>Verrucomicrobiota</taxon>
        <taxon>Verrucomicrobiia</taxon>
        <taxon>Limisphaerales</taxon>
        <taxon>Limisphaeraceae</taxon>
        <taxon>Limisphaera</taxon>
    </lineage>
</organism>
<dbReference type="GO" id="GO:0009011">
    <property type="term" value="F:alpha-1,4-glucan glucosyltransferase (ADP-glucose donor) activity"/>
    <property type="evidence" value="ECO:0007669"/>
    <property type="project" value="UniProtKB-UniRule"/>
</dbReference>
<evidence type="ECO:0000256" key="4">
    <source>
        <dbReference type="ARBA" id="ARBA00010281"/>
    </source>
</evidence>
<evidence type="ECO:0000256" key="2">
    <source>
        <dbReference type="ARBA" id="ARBA00002764"/>
    </source>
</evidence>
<evidence type="ECO:0000313" key="11">
    <source>
        <dbReference type="EMBL" id="NGO39136.1"/>
    </source>
</evidence>
<comment type="pathway">
    <text evidence="3 8">Glycan biosynthesis; glycogen biosynthesis.</text>
</comment>
<dbReference type="RefSeq" id="WP_165106978.1">
    <property type="nucleotide sequence ID" value="NZ_JAAKYA010000048.1"/>
</dbReference>
<dbReference type="AlphaFoldDB" id="A0A6M1RHM5"/>
<comment type="caution">
    <text evidence="11">The sequence shown here is derived from an EMBL/GenBank/DDBJ whole genome shotgun (WGS) entry which is preliminary data.</text>
</comment>
<dbReference type="InterPro" id="IPR011835">
    <property type="entry name" value="GS/SS"/>
</dbReference>